<comment type="caution">
    <text evidence="1">The sequence shown here is derived from an EMBL/GenBank/DDBJ whole genome shotgun (WGS) entry which is preliminary data.</text>
</comment>
<name>A0A101JHN3_CHLLI</name>
<protein>
    <submittedName>
        <fullName evidence="1">Uncharacterized protein</fullName>
    </submittedName>
</protein>
<dbReference type="EMBL" id="LMBR01000150">
    <property type="protein sequence ID" value="KUL27001.1"/>
    <property type="molecule type" value="Genomic_DNA"/>
</dbReference>
<evidence type="ECO:0000313" key="2">
    <source>
        <dbReference type="Proteomes" id="UP000053937"/>
    </source>
</evidence>
<organism evidence="1 2">
    <name type="scientific">Chlorobium limicola</name>
    <dbReference type="NCBI Taxonomy" id="1092"/>
    <lineage>
        <taxon>Bacteria</taxon>
        <taxon>Pseudomonadati</taxon>
        <taxon>Chlorobiota</taxon>
        <taxon>Chlorobiia</taxon>
        <taxon>Chlorobiales</taxon>
        <taxon>Chlorobiaceae</taxon>
        <taxon>Chlorobium/Pelodictyon group</taxon>
        <taxon>Chlorobium</taxon>
    </lineage>
</organism>
<proteinExistence type="predicted"/>
<dbReference type="RefSeq" id="WP_059139106.1">
    <property type="nucleotide sequence ID" value="NZ_LMBR01000150.1"/>
</dbReference>
<dbReference type="OrthoDB" id="9831961at2"/>
<keyword evidence="2" id="KW-1185">Reference proteome</keyword>
<reference evidence="1 2" key="1">
    <citation type="submission" date="2015-10" db="EMBL/GenBank/DDBJ databases">
        <title>Draft Genome Sequence of Chlorobium limicola strain Frasassi Growing under Artificial Lighting in the Frasassi Cave System.</title>
        <authorList>
            <person name="Mansor M."/>
            <person name="Macalady J."/>
        </authorList>
    </citation>
    <scope>NUCLEOTIDE SEQUENCE [LARGE SCALE GENOMIC DNA]</scope>
    <source>
        <strain evidence="1 2">Frasassi</strain>
    </source>
</reference>
<gene>
    <name evidence="1" type="ORF">ASB62_06290</name>
</gene>
<accession>A0A101JHN3</accession>
<dbReference type="AlphaFoldDB" id="A0A101JHN3"/>
<evidence type="ECO:0000313" key="1">
    <source>
        <dbReference type="EMBL" id="KUL27001.1"/>
    </source>
</evidence>
<dbReference type="Proteomes" id="UP000053937">
    <property type="component" value="Unassembled WGS sequence"/>
</dbReference>
<sequence>MLKRSGLLFSLFFLVFQLQACELFFGKTIEGRLDMEVALRGFSLESGLDMDNRNFIIHDGVAYELVFLPDTKLKNITPSKNGVAVPVPAELGKVRLEPGGLYRVKGKVETTGDRFDKFPVEMMRLRSIEYLGSGDGGLHIRF</sequence>